<dbReference type="EMBL" id="AP009044">
    <property type="protein sequence ID" value="BAF54878.1"/>
    <property type="molecule type" value="Genomic_DNA"/>
</dbReference>
<name>A0AB72VC68_CORGB</name>
<evidence type="ECO:0000313" key="1">
    <source>
        <dbReference type="EMBL" id="BAF54878.1"/>
    </source>
</evidence>
<reference evidence="1" key="1">
    <citation type="journal article" date="2007" name="Microbiology">
        <title>Comparative analysis of the Corynebacterium glutamicum group and complete genome sequence of strain R.</title>
        <authorList>
            <person name="Yukawa H."/>
            <person name="Omumasaba C.A."/>
            <person name="Nonaka H."/>
            <person name="Kos P."/>
            <person name="Okai N."/>
            <person name="Suzuki N."/>
            <person name="Suda M."/>
            <person name="Tsuge Y."/>
            <person name="Watanabe J."/>
            <person name="Ikeda Y."/>
            <person name="Vertes A.A."/>
            <person name="Inui M."/>
        </authorList>
    </citation>
    <scope>NUCLEOTIDE SEQUENCE</scope>
    <source>
        <strain evidence="1">R</strain>
    </source>
</reference>
<accession>A0AB72VC68</accession>
<dbReference type="AlphaFoldDB" id="A0AB72VC68"/>
<dbReference type="KEGG" id="cgt:cgR_1883"/>
<protein>
    <submittedName>
        <fullName evidence="1">Uncharacterized protein</fullName>
    </submittedName>
</protein>
<dbReference type="Proteomes" id="UP000006698">
    <property type="component" value="Chromosome"/>
</dbReference>
<sequence length="65" mass="7476">MPVSEQSAAIGDVISALTGKKWHRWDAKKKLREEAEFKKLIEAERDGARAHNQRFLQARMARKAN</sequence>
<organism evidence="1">
    <name type="scientific">Corynebacterium glutamicum (strain R)</name>
    <dbReference type="NCBI Taxonomy" id="340322"/>
    <lineage>
        <taxon>Bacteria</taxon>
        <taxon>Bacillati</taxon>
        <taxon>Actinomycetota</taxon>
        <taxon>Actinomycetes</taxon>
        <taxon>Mycobacteriales</taxon>
        <taxon>Corynebacteriaceae</taxon>
        <taxon>Corynebacterium</taxon>
    </lineage>
</organism>
<gene>
    <name evidence="1" type="ordered locus">cgR_1883</name>
</gene>
<proteinExistence type="predicted"/>